<accession>C0NN91</accession>
<dbReference type="GeneID" id="69037234"/>
<gene>
    <name evidence="1" type="ORF">HCBG_04218</name>
</gene>
<proteinExistence type="predicted"/>
<keyword evidence="2" id="KW-1185">Reference proteome</keyword>
<reference evidence="1" key="1">
    <citation type="submission" date="2009-02" db="EMBL/GenBank/DDBJ databases">
        <title>The Genome Sequence of Ajellomyces capsulatus strain G186AR.</title>
        <authorList>
            <consortium name="The Broad Institute Genome Sequencing Platform"/>
            <person name="Champion M."/>
            <person name="Cuomo C."/>
            <person name="Ma L.-J."/>
            <person name="Henn M.R."/>
            <person name="Sil A."/>
            <person name="Goldman B."/>
            <person name="Young S.K."/>
            <person name="Kodira C.D."/>
            <person name="Zeng Q."/>
            <person name="Koehrsen M."/>
            <person name="Alvarado L."/>
            <person name="Berlin A."/>
            <person name="Borenstein D."/>
            <person name="Chen Z."/>
            <person name="Engels R."/>
            <person name="Freedman E."/>
            <person name="Gellesch M."/>
            <person name="Goldberg J."/>
            <person name="Griggs A."/>
            <person name="Gujja S."/>
            <person name="Heiman D."/>
            <person name="Hepburn T."/>
            <person name="Howarth C."/>
            <person name="Jen D."/>
            <person name="Larson L."/>
            <person name="Lewis B."/>
            <person name="Mehta T."/>
            <person name="Park D."/>
            <person name="Pearson M."/>
            <person name="Roberts A."/>
            <person name="Saif S."/>
            <person name="Shea T."/>
            <person name="Shenoy N."/>
            <person name="Sisk P."/>
            <person name="Stolte C."/>
            <person name="Sykes S."/>
            <person name="Walk T."/>
            <person name="White J."/>
            <person name="Yandava C."/>
            <person name="Klein B."/>
            <person name="McEwen J.G."/>
            <person name="Puccia R."/>
            <person name="Goldman G.H."/>
            <person name="Felipe M.S."/>
            <person name="Nino-Vega G."/>
            <person name="San-Blas G."/>
            <person name="Taylor J."/>
            <person name="Mendoza L."/>
            <person name="Galagan J."/>
            <person name="Nusbaum C."/>
            <person name="Birren B."/>
        </authorList>
    </citation>
    <scope>NUCLEOTIDE SEQUENCE</scope>
    <source>
        <strain evidence="1">G186AR</strain>
    </source>
</reference>
<dbReference type="AlphaFoldDB" id="C0NN91"/>
<dbReference type="HOGENOM" id="CLU_2885264_0_0_1"/>
<evidence type="ECO:0000313" key="1">
    <source>
        <dbReference type="EMBL" id="EEH07339.1"/>
    </source>
</evidence>
<dbReference type="InParanoid" id="C0NN91"/>
<sequence length="63" mass="7606">MLSRVWASLRHNLRYRAQPVSQLVCNLLVLQCHFPLLDYSFFDCSCKLFWCFRSKWFLFQTAA</sequence>
<dbReference type="EMBL" id="GG663367">
    <property type="protein sequence ID" value="EEH07339.1"/>
    <property type="molecule type" value="Genomic_DNA"/>
</dbReference>
<dbReference type="RefSeq" id="XP_045287820.1">
    <property type="nucleotide sequence ID" value="XM_045431267.1"/>
</dbReference>
<protein>
    <submittedName>
        <fullName evidence="1">Uncharacterized protein</fullName>
    </submittedName>
</protein>
<organism evidence="1 2">
    <name type="scientific">Ajellomyces capsulatus (strain G186AR / H82 / ATCC MYA-2454 / RMSCC 2432)</name>
    <name type="common">Darling's disease fungus</name>
    <name type="synonym">Histoplasma capsulatum</name>
    <dbReference type="NCBI Taxonomy" id="447093"/>
    <lineage>
        <taxon>Eukaryota</taxon>
        <taxon>Fungi</taxon>
        <taxon>Dikarya</taxon>
        <taxon>Ascomycota</taxon>
        <taxon>Pezizomycotina</taxon>
        <taxon>Eurotiomycetes</taxon>
        <taxon>Eurotiomycetidae</taxon>
        <taxon>Onygenales</taxon>
        <taxon>Ajellomycetaceae</taxon>
        <taxon>Histoplasma</taxon>
    </lineage>
</organism>
<evidence type="ECO:0000313" key="2">
    <source>
        <dbReference type="Proteomes" id="UP000001631"/>
    </source>
</evidence>
<name>C0NN91_AJECG</name>
<dbReference type="Proteomes" id="UP000001631">
    <property type="component" value="Unassembled WGS sequence"/>
</dbReference>